<proteinExistence type="predicted"/>
<dbReference type="InterPro" id="IPR023772">
    <property type="entry name" value="DNA-bd_HTH_TetR-type_CS"/>
</dbReference>
<evidence type="ECO:0000256" key="1">
    <source>
        <dbReference type="ARBA" id="ARBA00023015"/>
    </source>
</evidence>
<keyword evidence="3" id="KW-0804">Transcription</keyword>
<dbReference type="InterPro" id="IPR009057">
    <property type="entry name" value="Homeodomain-like_sf"/>
</dbReference>
<keyword evidence="7" id="KW-1185">Reference proteome</keyword>
<keyword evidence="2 4" id="KW-0238">DNA-binding</keyword>
<accession>A0A7W8QSV0</accession>
<evidence type="ECO:0000313" key="6">
    <source>
        <dbReference type="EMBL" id="MBB5435288.1"/>
    </source>
</evidence>
<dbReference type="PROSITE" id="PS01081">
    <property type="entry name" value="HTH_TETR_1"/>
    <property type="match status" value="1"/>
</dbReference>
<dbReference type="Pfam" id="PF00440">
    <property type="entry name" value="TetR_N"/>
    <property type="match status" value="1"/>
</dbReference>
<dbReference type="PANTHER" id="PTHR30055:SF238">
    <property type="entry name" value="MYCOFACTOCIN BIOSYNTHESIS TRANSCRIPTIONAL REGULATOR MFTR-RELATED"/>
    <property type="match status" value="1"/>
</dbReference>
<evidence type="ECO:0000256" key="3">
    <source>
        <dbReference type="ARBA" id="ARBA00023163"/>
    </source>
</evidence>
<dbReference type="AlphaFoldDB" id="A0A7W8QSV0"/>
<dbReference type="Proteomes" id="UP000572635">
    <property type="component" value="Unassembled WGS sequence"/>
</dbReference>
<dbReference type="EMBL" id="JACHDB010000002">
    <property type="protein sequence ID" value="MBB5435288.1"/>
    <property type="molecule type" value="Genomic_DNA"/>
</dbReference>
<feature type="domain" description="HTH tetR-type" evidence="5">
    <location>
        <begin position="9"/>
        <end position="69"/>
    </location>
</feature>
<dbReference type="SUPFAM" id="SSF46689">
    <property type="entry name" value="Homeodomain-like"/>
    <property type="match status" value="1"/>
</dbReference>
<gene>
    <name evidence="6" type="ORF">HDA36_005436</name>
</gene>
<dbReference type="GO" id="GO:0000976">
    <property type="term" value="F:transcription cis-regulatory region binding"/>
    <property type="evidence" value="ECO:0007669"/>
    <property type="project" value="TreeGrafter"/>
</dbReference>
<evidence type="ECO:0000256" key="4">
    <source>
        <dbReference type="PROSITE-ProRule" id="PRU00335"/>
    </source>
</evidence>
<dbReference type="PANTHER" id="PTHR30055">
    <property type="entry name" value="HTH-TYPE TRANSCRIPTIONAL REGULATOR RUTR"/>
    <property type="match status" value="1"/>
</dbReference>
<dbReference type="GO" id="GO:0003700">
    <property type="term" value="F:DNA-binding transcription factor activity"/>
    <property type="evidence" value="ECO:0007669"/>
    <property type="project" value="TreeGrafter"/>
</dbReference>
<dbReference type="Gene3D" id="1.10.357.10">
    <property type="entry name" value="Tetracycline Repressor, domain 2"/>
    <property type="match status" value="1"/>
</dbReference>
<keyword evidence="1" id="KW-0805">Transcription regulation</keyword>
<protein>
    <submittedName>
        <fullName evidence="6">AcrR family transcriptional regulator</fullName>
    </submittedName>
</protein>
<dbReference type="InterPro" id="IPR050109">
    <property type="entry name" value="HTH-type_TetR-like_transc_reg"/>
</dbReference>
<feature type="DNA-binding region" description="H-T-H motif" evidence="4">
    <location>
        <begin position="32"/>
        <end position="51"/>
    </location>
</feature>
<evidence type="ECO:0000259" key="5">
    <source>
        <dbReference type="PROSITE" id="PS50977"/>
    </source>
</evidence>
<evidence type="ECO:0000256" key="2">
    <source>
        <dbReference type="ARBA" id="ARBA00023125"/>
    </source>
</evidence>
<dbReference type="PROSITE" id="PS50977">
    <property type="entry name" value="HTH_TETR_2"/>
    <property type="match status" value="1"/>
</dbReference>
<dbReference type="PRINTS" id="PR00455">
    <property type="entry name" value="HTHTETR"/>
</dbReference>
<dbReference type="RefSeq" id="WP_184397994.1">
    <property type="nucleotide sequence ID" value="NZ_BAAAJD010000120.1"/>
</dbReference>
<sequence length="227" mass="24458">MGLRERKKLATRRSLQRAAVRLVLERGLDQVTVDDIAAEVGVSTRTFFNYFGSKDEALIGDGPPRASDEGRAVFIAGGPTGDPIADLRAYLGSFLDDAPEGYRSTMADLRMRKCLVHREPSLMPLMMARFAEAEQAITADMAARLGTGPDDLRPRLGALLASTLMRFTMQRLHGGEADGLPAEPDAPPTAEERAALEDSFDETFEALRAFFTGAAEDSPAARPGGTA</sequence>
<organism evidence="6 7">
    <name type="scientific">Nocardiopsis composta</name>
    <dbReference type="NCBI Taxonomy" id="157465"/>
    <lineage>
        <taxon>Bacteria</taxon>
        <taxon>Bacillati</taxon>
        <taxon>Actinomycetota</taxon>
        <taxon>Actinomycetes</taxon>
        <taxon>Streptosporangiales</taxon>
        <taxon>Nocardiopsidaceae</taxon>
        <taxon>Nocardiopsis</taxon>
    </lineage>
</organism>
<dbReference type="Pfam" id="PF17754">
    <property type="entry name" value="TetR_C_14"/>
    <property type="match status" value="1"/>
</dbReference>
<reference evidence="6 7" key="1">
    <citation type="submission" date="2020-08" db="EMBL/GenBank/DDBJ databases">
        <title>Sequencing the genomes of 1000 actinobacteria strains.</title>
        <authorList>
            <person name="Klenk H.-P."/>
        </authorList>
    </citation>
    <scope>NUCLEOTIDE SEQUENCE [LARGE SCALE GENOMIC DNA]</scope>
    <source>
        <strain evidence="6 7">DSM 44551</strain>
    </source>
</reference>
<dbReference type="InterPro" id="IPR001647">
    <property type="entry name" value="HTH_TetR"/>
</dbReference>
<comment type="caution">
    <text evidence="6">The sequence shown here is derived from an EMBL/GenBank/DDBJ whole genome shotgun (WGS) entry which is preliminary data.</text>
</comment>
<evidence type="ECO:0000313" key="7">
    <source>
        <dbReference type="Proteomes" id="UP000572635"/>
    </source>
</evidence>
<name>A0A7W8QSV0_9ACTN</name>
<dbReference type="InterPro" id="IPR041347">
    <property type="entry name" value="MftR_C"/>
</dbReference>